<evidence type="ECO:0000313" key="3">
    <source>
        <dbReference type="Proteomes" id="UP000054217"/>
    </source>
</evidence>
<organism evidence="2 3">
    <name type="scientific">Pisolithus tinctorius Marx 270</name>
    <dbReference type="NCBI Taxonomy" id="870435"/>
    <lineage>
        <taxon>Eukaryota</taxon>
        <taxon>Fungi</taxon>
        <taxon>Dikarya</taxon>
        <taxon>Basidiomycota</taxon>
        <taxon>Agaricomycotina</taxon>
        <taxon>Agaricomycetes</taxon>
        <taxon>Agaricomycetidae</taxon>
        <taxon>Boletales</taxon>
        <taxon>Sclerodermatineae</taxon>
        <taxon>Pisolithaceae</taxon>
        <taxon>Pisolithus</taxon>
    </lineage>
</organism>
<dbReference type="AlphaFoldDB" id="A0A0C3JZ53"/>
<reference evidence="2 3" key="1">
    <citation type="submission" date="2014-04" db="EMBL/GenBank/DDBJ databases">
        <authorList>
            <consortium name="DOE Joint Genome Institute"/>
            <person name="Kuo A."/>
            <person name="Kohler A."/>
            <person name="Costa M.D."/>
            <person name="Nagy L.G."/>
            <person name="Floudas D."/>
            <person name="Copeland A."/>
            <person name="Barry K.W."/>
            <person name="Cichocki N."/>
            <person name="Veneault-Fourrey C."/>
            <person name="LaButti K."/>
            <person name="Lindquist E.A."/>
            <person name="Lipzen A."/>
            <person name="Lundell T."/>
            <person name="Morin E."/>
            <person name="Murat C."/>
            <person name="Sun H."/>
            <person name="Tunlid A."/>
            <person name="Henrissat B."/>
            <person name="Grigoriev I.V."/>
            <person name="Hibbett D.S."/>
            <person name="Martin F."/>
            <person name="Nordberg H.P."/>
            <person name="Cantor M.N."/>
            <person name="Hua S.X."/>
        </authorList>
    </citation>
    <scope>NUCLEOTIDE SEQUENCE [LARGE SCALE GENOMIC DNA]</scope>
    <source>
        <strain evidence="2 3">Marx 270</strain>
    </source>
</reference>
<evidence type="ECO:0000313" key="2">
    <source>
        <dbReference type="EMBL" id="KIO14428.1"/>
    </source>
</evidence>
<dbReference type="InParanoid" id="A0A0C3JZ53"/>
<dbReference type="Proteomes" id="UP000054217">
    <property type="component" value="Unassembled WGS sequence"/>
</dbReference>
<dbReference type="EMBL" id="KN831945">
    <property type="protein sequence ID" value="KIO14428.1"/>
    <property type="molecule type" value="Genomic_DNA"/>
</dbReference>
<feature type="compositionally biased region" description="Low complexity" evidence="1">
    <location>
        <begin position="252"/>
        <end position="269"/>
    </location>
</feature>
<name>A0A0C3JZ53_PISTI</name>
<proteinExistence type="predicted"/>
<keyword evidence="3" id="KW-1185">Reference proteome</keyword>
<accession>A0A0C3JZ53</accession>
<gene>
    <name evidence="2" type="ORF">M404DRAFT_18586</name>
</gene>
<dbReference type="OrthoDB" id="2702376at2759"/>
<protein>
    <submittedName>
        <fullName evidence="2">Uncharacterized protein</fullName>
    </submittedName>
</protein>
<feature type="region of interest" description="Disordered" evidence="1">
    <location>
        <begin position="234"/>
        <end position="269"/>
    </location>
</feature>
<reference evidence="3" key="2">
    <citation type="submission" date="2015-01" db="EMBL/GenBank/DDBJ databases">
        <title>Evolutionary Origins and Diversification of the Mycorrhizal Mutualists.</title>
        <authorList>
            <consortium name="DOE Joint Genome Institute"/>
            <consortium name="Mycorrhizal Genomics Consortium"/>
            <person name="Kohler A."/>
            <person name="Kuo A."/>
            <person name="Nagy L.G."/>
            <person name="Floudas D."/>
            <person name="Copeland A."/>
            <person name="Barry K.W."/>
            <person name="Cichocki N."/>
            <person name="Veneault-Fourrey C."/>
            <person name="LaButti K."/>
            <person name="Lindquist E.A."/>
            <person name="Lipzen A."/>
            <person name="Lundell T."/>
            <person name="Morin E."/>
            <person name="Murat C."/>
            <person name="Riley R."/>
            <person name="Ohm R."/>
            <person name="Sun H."/>
            <person name="Tunlid A."/>
            <person name="Henrissat B."/>
            <person name="Grigoriev I.V."/>
            <person name="Hibbett D.S."/>
            <person name="Martin F."/>
        </authorList>
    </citation>
    <scope>NUCLEOTIDE SEQUENCE [LARGE SCALE GENOMIC DNA]</scope>
    <source>
        <strain evidence="3">Marx 270</strain>
    </source>
</reference>
<dbReference type="STRING" id="870435.A0A0C3JZ53"/>
<evidence type="ECO:0000256" key="1">
    <source>
        <dbReference type="SAM" id="MobiDB-lite"/>
    </source>
</evidence>
<dbReference type="HOGENOM" id="CLU_059973_0_0_1"/>
<sequence length="317" mass="32859">MSSNSNNLPPNIGILADNLACATSILQLLLGPLQGDTESRNALLVCLGSLMGPSLAPPAPEPQAVSSPALPVDALPIDIIQDELAPATTTTLVDHTPAEPMPATIVAQELDPSPALNLPTFNMLLDTSSSTSTSMSTIAPSRTPSPLLLDTAMPVDPTMPTCQALDASKPGLDHLPANSPLTGHMSLNHPLNDLVQSQAWVQVLCMGSTPPALTPPQYPAKPIIKITQRPAHASKCAHIKSPSPSLTPPPLTSGMSSSNLAPTPLASSSPPLLPSLSNAEMLVMLCKALHTATEVLDQASKGHIASKKALGKRKLHN</sequence>